<dbReference type="PIRSF" id="PIRSF006806">
    <property type="entry name" value="FTHF_cligase"/>
    <property type="match status" value="1"/>
</dbReference>
<evidence type="ECO:0000313" key="4">
    <source>
        <dbReference type="Proteomes" id="UP000215188"/>
    </source>
</evidence>
<dbReference type="SUPFAM" id="SSF100950">
    <property type="entry name" value="NagB/RpiA/CoA transferase-like"/>
    <property type="match status" value="1"/>
</dbReference>
<keyword evidence="2" id="KW-0479">Metal-binding</keyword>
<comment type="catalytic activity">
    <reaction evidence="2">
        <text>(6S)-5-formyl-5,6,7,8-tetrahydrofolate + ATP = (6R)-5,10-methenyltetrahydrofolate + ADP + phosphate</text>
        <dbReference type="Rhea" id="RHEA:10488"/>
        <dbReference type="ChEBI" id="CHEBI:30616"/>
        <dbReference type="ChEBI" id="CHEBI:43474"/>
        <dbReference type="ChEBI" id="CHEBI:57455"/>
        <dbReference type="ChEBI" id="CHEBI:57457"/>
        <dbReference type="ChEBI" id="CHEBI:456216"/>
        <dbReference type="EC" id="6.3.3.2"/>
    </reaction>
</comment>
<dbReference type="Gene3D" id="3.40.50.10420">
    <property type="entry name" value="NagB/RpiA/CoA transferase-like"/>
    <property type="match status" value="1"/>
</dbReference>
<keyword evidence="2" id="KW-0460">Magnesium</keyword>
<comment type="caution">
    <text evidence="3">The sequence shown here is derived from an EMBL/GenBank/DDBJ whole genome shotgun (WGS) entry which is preliminary data.</text>
</comment>
<feature type="binding site" evidence="1">
    <location>
        <position position="53"/>
    </location>
    <ligand>
        <name>substrate</name>
    </ligand>
</feature>
<proteinExistence type="inferred from homology"/>
<keyword evidence="4" id="KW-1185">Reference proteome</keyword>
<dbReference type="EMBL" id="NJGG01000001">
    <property type="protein sequence ID" value="OXL15855.1"/>
    <property type="molecule type" value="Genomic_DNA"/>
</dbReference>
<keyword evidence="1 2" id="KW-0067">ATP-binding</keyword>
<dbReference type="GO" id="GO:0005524">
    <property type="term" value="F:ATP binding"/>
    <property type="evidence" value="ECO:0007669"/>
    <property type="project" value="UniProtKB-KW"/>
</dbReference>
<name>A0A229FV43_9BURK</name>
<dbReference type="InterPro" id="IPR037171">
    <property type="entry name" value="NagB/RpiA_transferase-like"/>
</dbReference>
<evidence type="ECO:0000256" key="2">
    <source>
        <dbReference type="RuleBase" id="RU361279"/>
    </source>
</evidence>
<feature type="binding site" evidence="1">
    <location>
        <begin position="134"/>
        <end position="142"/>
    </location>
    <ligand>
        <name>ATP</name>
        <dbReference type="ChEBI" id="CHEBI:30616"/>
    </ligand>
</feature>
<comment type="similarity">
    <text evidence="2">Belongs to the 5-formyltetrahydrofolate cyclo-ligase family.</text>
</comment>
<organism evidence="3 4">
    <name type="scientific">Polynucleobacter cosmopolitanus</name>
    <dbReference type="NCBI Taxonomy" id="351345"/>
    <lineage>
        <taxon>Bacteria</taxon>
        <taxon>Pseudomonadati</taxon>
        <taxon>Pseudomonadota</taxon>
        <taxon>Betaproteobacteria</taxon>
        <taxon>Burkholderiales</taxon>
        <taxon>Burkholderiaceae</taxon>
        <taxon>Polynucleobacter</taxon>
    </lineage>
</organism>
<reference evidence="3 4" key="1">
    <citation type="submission" date="2017-06" db="EMBL/GenBank/DDBJ databases">
        <title>Reclassification of a Polynucleobacter cosmopolitanus strain isolated from tropical Lake Victoria as Polynucleobacter victoriensis comb. nov.</title>
        <authorList>
            <person name="Hahn M.W."/>
        </authorList>
    </citation>
    <scope>NUCLEOTIDE SEQUENCE [LARGE SCALE GENOMIC DNA]</scope>
    <source>
        <strain evidence="3 4">MWH-MoIso2</strain>
    </source>
</reference>
<keyword evidence="1 2" id="KW-0547">Nucleotide-binding</keyword>
<protein>
    <recommendedName>
        <fullName evidence="2">5-formyltetrahydrofolate cyclo-ligase</fullName>
        <ecNumber evidence="2">6.3.3.2</ecNumber>
    </recommendedName>
</protein>
<gene>
    <name evidence="3" type="ORF">AOC33_01790</name>
</gene>
<evidence type="ECO:0000313" key="3">
    <source>
        <dbReference type="EMBL" id="OXL15855.1"/>
    </source>
</evidence>
<dbReference type="GO" id="GO:0030272">
    <property type="term" value="F:5-formyltetrahydrofolate cyclo-ligase activity"/>
    <property type="evidence" value="ECO:0007669"/>
    <property type="project" value="UniProtKB-EC"/>
</dbReference>
<dbReference type="InterPro" id="IPR024185">
    <property type="entry name" value="FTHF_cligase-like_sf"/>
</dbReference>
<dbReference type="AlphaFoldDB" id="A0A229FV43"/>
<comment type="cofactor">
    <cofactor evidence="2">
        <name>Mg(2+)</name>
        <dbReference type="ChEBI" id="CHEBI:18420"/>
    </cofactor>
</comment>
<dbReference type="EC" id="6.3.3.2" evidence="2"/>
<dbReference type="RefSeq" id="WP_089514893.1">
    <property type="nucleotide sequence ID" value="NZ_NJGG01000001.1"/>
</dbReference>
<dbReference type="Proteomes" id="UP000215188">
    <property type="component" value="Unassembled WGS sequence"/>
</dbReference>
<keyword evidence="3" id="KW-0436">Ligase</keyword>
<sequence length="188" mass="21575">MKTLNHLRQELLAKRLDLHQDSSLRDELEIKISQFLNETDANCVGIYWPIKSEFDLRPLALDWSAKNPKKKLALPIVELNKPLIFGEWNQDTTLVKGPQNINEPLLDSFSSKIEPDLLIIPCLGWSLQDDQFWRIGYGGGYYDRTIAEFKKDKRPVKTVGVGYKALEVKEGAWRPQSHDQALDLMIVA</sequence>
<evidence type="ECO:0000256" key="1">
    <source>
        <dbReference type="PIRSR" id="PIRSR006806-1"/>
    </source>
</evidence>
<dbReference type="OrthoDB" id="9801938at2"/>
<accession>A0A229FV43</accession>
<dbReference type="GO" id="GO:0046872">
    <property type="term" value="F:metal ion binding"/>
    <property type="evidence" value="ECO:0007669"/>
    <property type="project" value="UniProtKB-KW"/>
</dbReference>
<dbReference type="InterPro" id="IPR002698">
    <property type="entry name" value="FTHF_cligase"/>
</dbReference>
<dbReference type="NCBIfam" id="TIGR02727">
    <property type="entry name" value="MTHFS_bact"/>
    <property type="match status" value="1"/>
</dbReference>
<dbReference type="Pfam" id="PF01812">
    <property type="entry name" value="5-FTHF_cyc-lig"/>
    <property type="match status" value="1"/>
</dbReference>